<dbReference type="Pfam" id="PF04389">
    <property type="entry name" value="Peptidase_M28"/>
    <property type="match status" value="1"/>
</dbReference>
<protein>
    <submittedName>
        <fullName evidence="2">M28 family peptidase</fullName>
    </submittedName>
</protein>
<organism evidence="2 3">
    <name type="scientific">Hymenobacter perfusus</name>
    <dbReference type="NCBI Taxonomy" id="1236770"/>
    <lineage>
        <taxon>Bacteria</taxon>
        <taxon>Pseudomonadati</taxon>
        <taxon>Bacteroidota</taxon>
        <taxon>Cytophagia</taxon>
        <taxon>Cytophagales</taxon>
        <taxon>Hymenobacteraceae</taxon>
        <taxon>Hymenobacter</taxon>
    </lineage>
</organism>
<evidence type="ECO:0000313" key="2">
    <source>
        <dbReference type="EMBL" id="RSK46204.1"/>
    </source>
</evidence>
<evidence type="ECO:0000259" key="1">
    <source>
        <dbReference type="Pfam" id="PF04389"/>
    </source>
</evidence>
<dbReference type="PANTHER" id="PTHR12147">
    <property type="entry name" value="METALLOPEPTIDASE M28 FAMILY MEMBER"/>
    <property type="match status" value="1"/>
</dbReference>
<dbReference type="InterPro" id="IPR045175">
    <property type="entry name" value="M28_fam"/>
</dbReference>
<dbReference type="InterPro" id="IPR007484">
    <property type="entry name" value="Peptidase_M28"/>
</dbReference>
<dbReference type="SUPFAM" id="SSF53187">
    <property type="entry name" value="Zn-dependent exopeptidases"/>
    <property type="match status" value="1"/>
</dbReference>
<dbReference type="Proteomes" id="UP000270291">
    <property type="component" value="Unassembled WGS sequence"/>
</dbReference>
<name>A0A3R9P0V7_9BACT</name>
<dbReference type="OrthoDB" id="844214at2"/>
<dbReference type="GO" id="GO:0006508">
    <property type="term" value="P:proteolysis"/>
    <property type="evidence" value="ECO:0007669"/>
    <property type="project" value="InterPro"/>
</dbReference>
<sequence length="432" mass="47281">MIRRHLLLSLTVGGLGWGMLMPASLQAQNMPRVRQTIATLASPAFHGRGYVSGGEQKAAQYLQRRFRQSGLQPLSPDFCQPFTLPINTFPGRAALQADGKALRPGFDFIAEAASGSGNLHGSVYELDTLIFSQSAAQTTFLATDLRQTVLVLRQRDNHKLSALPEPVQSHLATAASRITLVPKLTATLAGQQLPQPRLEVLATVWPQHVQSVQLQLDARLQPAYQTQNIIGYLPGLAQPDSFVVVTAHYDHLGQLGKHTYFPGANDNASGTAMLLELAAHYARPENRLAYSVVFISFGAEEAGLLGSKYFTEHPLVPLDRIRFLLNLDLLGTGNEGATVVNGRVFARQFQQLQNLNTANHYLPSLAARGKGANSDHYYFSERGVPAFFLYTRGGIAAYHDIQDRAATLPLTAFTNTFCLLRDFLNMQGSSAR</sequence>
<dbReference type="RefSeq" id="WP_125435640.1">
    <property type="nucleotide sequence ID" value="NZ_RWIU01000001.1"/>
</dbReference>
<accession>A0A3R9P0V7</accession>
<dbReference type="Gene3D" id="3.40.630.10">
    <property type="entry name" value="Zn peptidases"/>
    <property type="match status" value="1"/>
</dbReference>
<dbReference type="AlphaFoldDB" id="A0A3R9P0V7"/>
<gene>
    <name evidence="2" type="ORF">EI293_03265</name>
</gene>
<comment type="caution">
    <text evidence="2">The sequence shown here is derived from an EMBL/GenBank/DDBJ whole genome shotgun (WGS) entry which is preliminary data.</text>
</comment>
<proteinExistence type="predicted"/>
<feature type="domain" description="Peptidase M28" evidence="1">
    <location>
        <begin position="228"/>
        <end position="417"/>
    </location>
</feature>
<dbReference type="PANTHER" id="PTHR12147:SF26">
    <property type="entry name" value="PEPTIDASE M28 DOMAIN-CONTAINING PROTEIN"/>
    <property type="match status" value="1"/>
</dbReference>
<reference evidence="2 3" key="1">
    <citation type="submission" date="2018-12" db="EMBL/GenBank/DDBJ databases">
        <authorList>
            <person name="Feng G."/>
            <person name="Zhu H."/>
        </authorList>
    </citation>
    <scope>NUCLEOTIDE SEQUENCE [LARGE SCALE GENOMIC DNA]</scope>
    <source>
        <strain evidence="2 3">LMG 26000</strain>
    </source>
</reference>
<dbReference type="GO" id="GO:0008235">
    <property type="term" value="F:metalloexopeptidase activity"/>
    <property type="evidence" value="ECO:0007669"/>
    <property type="project" value="InterPro"/>
</dbReference>
<keyword evidence="3" id="KW-1185">Reference proteome</keyword>
<dbReference type="EMBL" id="RWIU01000001">
    <property type="protein sequence ID" value="RSK46204.1"/>
    <property type="molecule type" value="Genomic_DNA"/>
</dbReference>
<evidence type="ECO:0000313" key="3">
    <source>
        <dbReference type="Proteomes" id="UP000270291"/>
    </source>
</evidence>